<evidence type="ECO:0000256" key="4">
    <source>
        <dbReference type="ARBA" id="ARBA00040876"/>
    </source>
</evidence>
<feature type="repeat" description="WD" evidence="5">
    <location>
        <begin position="322"/>
        <end position="357"/>
    </location>
</feature>
<dbReference type="InterPro" id="IPR020472">
    <property type="entry name" value="WD40_PAC1"/>
</dbReference>
<dbReference type="STRING" id="105231.A0A1Y1IQD4"/>
<evidence type="ECO:0000256" key="2">
    <source>
        <dbReference type="ARBA" id="ARBA00022574"/>
    </source>
</evidence>
<evidence type="ECO:0000313" key="8">
    <source>
        <dbReference type="EMBL" id="GAQ90837.1"/>
    </source>
</evidence>
<dbReference type="PANTHER" id="PTHR45903">
    <property type="entry name" value="GLUTAMATE-RICH WD REPEAT-CONTAINING PROTEIN 1"/>
    <property type="match status" value="1"/>
</dbReference>
<dbReference type="InterPro" id="IPR051972">
    <property type="entry name" value="Glutamate-rich_WD_repeat"/>
</dbReference>
<feature type="region of interest" description="Disordered" evidence="6">
    <location>
        <begin position="1"/>
        <end position="50"/>
    </location>
</feature>
<evidence type="ECO:0000256" key="5">
    <source>
        <dbReference type="PROSITE-ProRule" id="PRU00221"/>
    </source>
</evidence>
<keyword evidence="3" id="KW-0677">Repeat</keyword>
<keyword evidence="9" id="KW-1185">Reference proteome</keyword>
<evidence type="ECO:0000256" key="3">
    <source>
        <dbReference type="ARBA" id="ARBA00022737"/>
    </source>
</evidence>
<evidence type="ECO:0000256" key="1">
    <source>
        <dbReference type="ARBA" id="ARBA00009341"/>
    </source>
</evidence>
<dbReference type="PANTHER" id="PTHR45903:SF1">
    <property type="entry name" value="GLUTAMATE-RICH WD REPEAT-CONTAINING PROTEIN 1"/>
    <property type="match status" value="1"/>
</dbReference>
<dbReference type="SMART" id="SM00320">
    <property type="entry name" value="WD40"/>
    <property type="match status" value="6"/>
</dbReference>
<keyword evidence="2 5" id="KW-0853">WD repeat</keyword>
<evidence type="ECO:0000313" key="9">
    <source>
        <dbReference type="Proteomes" id="UP000054558"/>
    </source>
</evidence>
<dbReference type="Gene3D" id="2.130.10.10">
    <property type="entry name" value="YVTN repeat-like/Quinoprotein amine dehydrogenase"/>
    <property type="match status" value="1"/>
</dbReference>
<name>A0A1Y1IQD4_KLENI</name>
<feature type="region of interest" description="Disordered" evidence="6">
    <location>
        <begin position="127"/>
        <end position="161"/>
    </location>
</feature>
<feature type="compositionally biased region" description="Basic residues" evidence="6">
    <location>
        <begin position="1"/>
        <end position="14"/>
    </location>
</feature>
<organism evidence="8 9">
    <name type="scientific">Klebsormidium nitens</name>
    <name type="common">Green alga</name>
    <name type="synonym">Ulothrix nitens</name>
    <dbReference type="NCBI Taxonomy" id="105231"/>
    <lineage>
        <taxon>Eukaryota</taxon>
        <taxon>Viridiplantae</taxon>
        <taxon>Streptophyta</taxon>
        <taxon>Klebsormidiophyceae</taxon>
        <taxon>Klebsormidiales</taxon>
        <taxon>Klebsormidiaceae</taxon>
        <taxon>Klebsormidium</taxon>
    </lineage>
</organism>
<dbReference type="EMBL" id="DF237640">
    <property type="protein sequence ID" value="GAQ90837.1"/>
    <property type="molecule type" value="Genomic_DNA"/>
</dbReference>
<dbReference type="OMA" id="RHWKPNA"/>
<dbReference type="Pfam" id="PF00400">
    <property type="entry name" value="WD40"/>
    <property type="match status" value="3"/>
</dbReference>
<dbReference type="InterPro" id="IPR001680">
    <property type="entry name" value="WD40_rpt"/>
</dbReference>
<dbReference type="InterPro" id="IPR015943">
    <property type="entry name" value="WD40/YVTN_repeat-like_dom_sf"/>
</dbReference>
<feature type="compositionally biased region" description="Acidic residues" evidence="6">
    <location>
        <begin position="139"/>
        <end position="155"/>
    </location>
</feature>
<dbReference type="PROSITE" id="PS50294">
    <property type="entry name" value="WD_REPEATS_REGION"/>
    <property type="match status" value="3"/>
</dbReference>
<dbReference type="GO" id="GO:0042254">
    <property type="term" value="P:ribosome biogenesis"/>
    <property type="evidence" value="ECO:0000318"/>
    <property type="project" value="GO_Central"/>
</dbReference>
<dbReference type="OrthoDB" id="2161379at2759"/>
<evidence type="ECO:0000256" key="6">
    <source>
        <dbReference type="SAM" id="MobiDB-lite"/>
    </source>
</evidence>
<comment type="similarity">
    <text evidence="1">Belongs to the WD repeat RBAP46/RBAP48/MSI1 family.</text>
</comment>
<feature type="repeat" description="WD" evidence="5">
    <location>
        <begin position="278"/>
        <end position="320"/>
    </location>
</feature>
<dbReference type="Proteomes" id="UP000054558">
    <property type="component" value="Unassembled WGS sequence"/>
</dbReference>
<feature type="domain" description="Histone-binding protein RBBP4-like N-terminal" evidence="7">
    <location>
        <begin position="62"/>
        <end position="129"/>
    </location>
</feature>
<accession>A0A1Y1IQD4</accession>
<protein>
    <recommendedName>
        <fullName evidence="4">Glutamate-rich WD repeat-containing protein 1</fullName>
    </recommendedName>
</protein>
<dbReference type="AlphaFoldDB" id="A0A1Y1IQD4"/>
<dbReference type="PROSITE" id="PS50082">
    <property type="entry name" value="WD_REPEATS_2"/>
    <property type="match status" value="3"/>
</dbReference>
<evidence type="ECO:0000259" key="7">
    <source>
        <dbReference type="Pfam" id="PF12265"/>
    </source>
</evidence>
<dbReference type="InterPro" id="IPR022052">
    <property type="entry name" value="Histone-bd_RBBP4-like_N"/>
</dbReference>
<dbReference type="GO" id="GO:0005730">
    <property type="term" value="C:nucleolus"/>
    <property type="evidence" value="ECO:0000318"/>
    <property type="project" value="GO_Central"/>
</dbReference>
<gene>
    <name evidence="8" type="ORF">KFL_006910010</name>
</gene>
<proteinExistence type="inferred from homology"/>
<dbReference type="PRINTS" id="PR00320">
    <property type="entry name" value="GPROTEINBRPT"/>
</dbReference>
<dbReference type="SUPFAM" id="SSF50978">
    <property type="entry name" value="WD40 repeat-like"/>
    <property type="match status" value="1"/>
</dbReference>
<feature type="compositionally biased region" description="Low complexity" evidence="6">
    <location>
        <begin position="23"/>
        <end position="46"/>
    </location>
</feature>
<reference evidence="8 9" key="1">
    <citation type="journal article" date="2014" name="Nat. Commun.">
        <title>Klebsormidium flaccidum genome reveals primary factors for plant terrestrial adaptation.</title>
        <authorList>
            <person name="Hori K."/>
            <person name="Maruyama F."/>
            <person name="Fujisawa T."/>
            <person name="Togashi T."/>
            <person name="Yamamoto N."/>
            <person name="Seo M."/>
            <person name="Sato S."/>
            <person name="Yamada T."/>
            <person name="Mori H."/>
            <person name="Tajima N."/>
            <person name="Moriyama T."/>
            <person name="Ikeuchi M."/>
            <person name="Watanabe M."/>
            <person name="Wada H."/>
            <person name="Kobayashi K."/>
            <person name="Saito M."/>
            <person name="Masuda T."/>
            <person name="Sasaki-Sekimoto Y."/>
            <person name="Mashiguchi K."/>
            <person name="Awai K."/>
            <person name="Shimojima M."/>
            <person name="Masuda S."/>
            <person name="Iwai M."/>
            <person name="Nobusawa T."/>
            <person name="Narise T."/>
            <person name="Kondo S."/>
            <person name="Saito H."/>
            <person name="Sato R."/>
            <person name="Murakawa M."/>
            <person name="Ihara Y."/>
            <person name="Oshima-Yamada Y."/>
            <person name="Ohtaka K."/>
            <person name="Satoh M."/>
            <person name="Sonobe K."/>
            <person name="Ishii M."/>
            <person name="Ohtani R."/>
            <person name="Kanamori-Sato M."/>
            <person name="Honoki R."/>
            <person name="Miyazaki D."/>
            <person name="Mochizuki H."/>
            <person name="Umetsu J."/>
            <person name="Higashi K."/>
            <person name="Shibata D."/>
            <person name="Kamiya Y."/>
            <person name="Sato N."/>
            <person name="Nakamura Y."/>
            <person name="Tabata S."/>
            <person name="Ida S."/>
            <person name="Kurokawa K."/>
            <person name="Ohta H."/>
        </authorList>
    </citation>
    <scope>NUCLEOTIDE SEQUENCE [LARGE SCALE GENOMIC DNA]</scope>
    <source>
        <strain evidence="8 9">NIES-2285</strain>
    </source>
</reference>
<sequence length="472" mass="49959">MPRNPQKKGKKKRAAPGDGGASSSGAAAAGDVDMEGGAAPSGAAPAERPKVWRAGVDDMAGDEELQFDPTAYDCLHALALEWPCLSFDVVRDSLGEQRSAFPHTLYGVAGTQAGSAGGNSLAVMKLGNLTRMRRPRGGDDEDDEDEGSSSDEEEAGGAAAPVLQVRMVAHHGGVNRVRAMPQQPHIAATWGETGHVQVWDVSPQLRELAALPATAATAASPVVRQAPLHVFSGHATEGFAMDWSPVTPARLATGDCAGQIHVWEPREGGGWAVGGAPFRGHSSSVEDLQWSPGEAGVFASASCDKRIAVWDTRQPDRPALSVPAHAADVNVLSWNRLASCMLASGADDGTFRIWDLRAFQEDAFVAHFKYHGAPITSLEWSAHDSSALAVAAADNQLTLWDLSLEADAEEERHWAAAQAQPQAEAPPDLPAQLLFVHQGQHDLKELHWHPQVPGLLVSTAADGFNVFKASNL</sequence>
<dbReference type="Pfam" id="PF12265">
    <property type="entry name" value="CAF1C_H4-bd"/>
    <property type="match status" value="1"/>
</dbReference>
<dbReference type="InterPro" id="IPR036322">
    <property type="entry name" value="WD40_repeat_dom_sf"/>
</dbReference>
<feature type="repeat" description="WD" evidence="5">
    <location>
        <begin position="368"/>
        <end position="403"/>
    </location>
</feature>